<name>A0A2C9DDX9_9HYPH</name>
<protein>
    <submittedName>
        <fullName evidence="1">Uncharacterized protein</fullName>
    </submittedName>
</protein>
<geneLocation type="plasmid" evidence="2">
    <name>hdiap1</name>
</geneLocation>
<dbReference type="Proteomes" id="UP000223606">
    <property type="component" value="Plasmid HDIAp1"/>
</dbReference>
<dbReference type="EMBL" id="LT960615">
    <property type="protein sequence ID" value="SON58504.1"/>
    <property type="molecule type" value="Genomic_DNA"/>
</dbReference>
<proteinExistence type="predicted"/>
<dbReference type="RefSeq" id="WP_162292712.1">
    <property type="nucleotide sequence ID" value="NZ_LT960615.1"/>
</dbReference>
<reference evidence="2" key="1">
    <citation type="submission" date="2017-09" db="EMBL/GenBank/DDBJ databases">
        <title>Genome sequence of Nannocystis excedens DSM 71.</title>
        <authorList>
            <person name="Blom J."/>
        </authorList>
    </citation>
    <scope>NUCLEOTIDE SEQUENCE [LARGE SCALE GENOMIC DNA]</scope>
    <source>
        <strain evidence="2">type strain: E19</strain>
        <plasmid evidence="2">hdiap1</plasmid>
    </source>
</reference>
<accession>A0A2C9DDX9</accession>
<evidence type="ECO:0000313" key="1">
    <source>
        <dbReference type="EMBL" id="SON58504.1"/>
    </source>
</evidence>
<dbReference type="KEGG" id="hdi:HDIA_P0095"/>
<gene>
    <name evidence="1" type="ORF">HDIA_P0095</name>
</gene>
<organism evidence="1 2">
    <name type="scientific">Hartmannibacter diazotrophicus</name>
    <dbReference type="NCBI Taxonomy" id="1482074"/>
    <lineage>
        <taxon>Bacteria</taxon>
        <taxon>Pseudomonadati</taxon>
        <taxon>Pseudomonadota</taxon>
        <taxon>Alphaproteobacteria</taxon>
        <taxon>Hyphomicrobiales</taxon>
        <taxon>Pleomorphomonadaceae</taxon>
        <taxon>Hartmannibacter</taxon>
    </lineage>
</organism>
<sequence length="47" mass="5204">MAFAKIEASLRKKAARSIPDLWGAVAQDIFVSNEFQNLFARAGYDAD</sequence>
<evidence type="ECO:0000313" key="2">
    <source>
        <dbReference type="Proteomes" id="UP000223606"/>
    </source>
</evidence>
<keyword evidence="1" id="KW-0614">Plasmid</keyword>
<keyword evidence="2" id="KW-1185">Reference proteome</keyword>
<dbReference type="AlphaFoldDB" id="A0A2C9DDX9"/>